<sequence>MKIELGLNGKICVLLPIISFGINSILGTNYQPKISFNAKNTNYFCNGIWNDINSYLFIIYVTSQPTHTR</sequence>
<name>A0AA88RSU6_9ASTE</name>
<evidence type="ECO:0000313" key="1">
    <source>
        <dbReference type="EMBL" id="KAK2995509.1"/>
    </source>
</evidence>
<gene>
    <name evidence="1" type="ORF">RJ640_014163</name>
</gene>
<comment type="caution">
    <text evidence="1">The sequence shown here is derived from an EMBL/GenBank/DDBJ whole genome shotgun (WGS) entry which is preliminary data.</text>
</comment>
<accession>A0AA88RSU6</accession>
<protein>
    <submittedName>
        <fullName evidence="1">Uncharacterized protein</fullName>
    </submittedName>
</protein>
<dbReference type="Proteomes" id="UP001187471">
    <property type="component" value="Unassembled WGS sequence"/>
</dbReference>
<keyword evidence="2" id="KW-1185">Reference proteome</keyword>
<organism evidence="1 2">
    <name type="scientific">Escallonia rubra</name>
    <dbReference type="NCBI Taxonomy" id="112253"/>
    <lineage>
        <taxon>Eukaryota</taxon>
        <taxon>Viridiplantae</taxon>
        <taxon>Streptophyta</taxon>
        <taxon>Embryophyta</taxon>
        <taxon>Tracheophyta</taxon>
        <taxon>Spermatophyta</taxon>
        <taxon>Magnoliopsida</taxon>
        <taxon>eudicotyledons</taxon>
        <taxon>Gunneridae</taxon>
        <taxon>Pentapetalae</taxon>
        <taxon>asterids</taxon>
        <taxon>campanulids</taxon>
        <taxon>Escalloniales</taxon>
        <taxon>Escalloniaceae</taxon>
        <taxon>Escallonia</taxon>
    </lineage>
</organism>
<proteinExistence type="predicted"/>
<reference evidence="1" key="1">
    <citation type="submission" date="2022-12" db="EMBL/GenBank/DDBJ databases">
        <title>Draft genome assemblies for two species of Escallonia (Escalloniales).</title>
        <authorList>
            <person name="Chanderbali A."/>
            <person name="Dervinis C."/>
            <person name="Anghel I."/>
            <person name="Soltis D."/>
            <person name="Soltis P."/>
            <person name="Zapata F."/>
        </authorList>
    </citation>
    <scope>NUCLEOTIDE SEQUENCE</scope>
    <source>
        <strain evidence="1">UCBG92.1500</strain>
        <tissue evidence="1">Leaf</tissue>
    </source>
</reference>
<evidence type="ECO:0000313" key="2">
    <source>
        <dbReference type="Proteomes" id="UP001187471"/>
    </source>
</evidence>
<dbReference type="AlphaFoldDB" id="A0AA88RSU6"/>
<dbReference type="EMBL" id="JAVXUO010000093">
    <property type="protein sequence ID" value="KAK2995509.1"/>
    <property type="molecule type" value="Genomic_DNA"/>
</dbReference>